<dbReference type="InterPro" id="IPR050553">
    <property type="entry name" value="Thioredoxin_ResA/DsbE_sf"/>
</dbReference>
<dbReference type="InterPro" id="IPR017937">
    <property type="entry name" value="Thioredoxin_CS"/>
</dbReference>
<dbReference type="InterPro" id="IPR036249">
    <property type="entry name" value="Thioredoxin-like_sf"/>
</dbReference>
<organism evidence="6 7">
    <name type="scientific">Alistipes onderdonkii</name>
    <dbReference type="NCBI Taxonomy" id="328813"/>
    <lineage>
        <taxon>Bacteria</taxon>
        <taxon>Pseudomonadati</taxon>
        <taxon>Bacteroidota</taxon>
        <taxon>Bacteroidia</taxon>
        <taxon>Bacteroidales</taxon>
        <taxon>Rikenellaceae</taxon>
        <taxon>Alistipes</taxon>
    </lineage>
</organism>
<dbReference type="PROSITE" id="PS51352">
    <property type="entry name" value="THIOREDOXIN_2"/>
    <property type="match status" value="1"/>
</dbReference>
<sequence>MKKTLLLLTAATLLSGCRPTGFRYTLTGHIEGLNDSVALVESVTKDTLAVLPAPDGSFRYKGRYDEPTAAALVRKNGQTAAVLYIEPGNIRIEGRLNAEESSNHDKIEYYPSGTPANDAFGAHLRFVNRALHAYNFEDHDQAYRAALLDSLIGSSARNLAANTDNIFGVAMVDGIIHYDKDISRARVDSIVSLFPPHLRTCRLMKRPLEHIERVLRSRELARYVDFTANDAGGNPVTLSQVMKRSRYLLLDFWFANCVPCRSEMPHIRTAYEAYHDKGFEVVGLSTDKDAGAWKKAIAEDGMAWINLTDADRRVCDLYSVTKFPTNYLIDCSTGEVVARELRGKALAETLGELFKQ</sequence>
<evidence type="ECO:0000313" key="6">
    <source>
        <dbReference type="EMBL" id="OUN02423.1"/>
    </source>
</evidence>
<dbReference type="PROSITE" id="PS51257">
    <property type="entry name" value="PROKAR_LIPOPROTEIN"/>
    <property type="match status" value="1"/>
</dbReference>
<dbReference type="GO" id="GO:0030313">
    <property type="term" value="C:cell envelope"/>
    <property type="evidence" value="ECO:0007669"/>
    <property type="project" value="UniProtKB-SubCell"/>
</dbReference>
<dbReference type="InterPro" id="IPR000866">
    <property type="entry name" value="AhpC/TSA"/>
</dbReference>
<dbReference type="Pfam" id="PF00578">
    <property type="entry name" value="AhpC-TSA"/>
    <property type="match status" value="1"/>
</dbReference>
<dbReference type="PANTHER" id="PTHR42852:SF6">
    <property type="entry name" value="THIOL:DISULFIDE INTERCHANGE PROTEIN DSBE"/>
    <property type="match status" value="1"/>
</dbReference>
<keyword evidence="4" id="KW-0676">Redox-active center</keyword>
<dbReference type="InterPro" id="IPR025380">
    <property type="entry name" value="DUF4369"/>
</dbReference>
<dbReference type="Pfam" id="PF14289">
    <property type="entry name" value="DUF4369"/>
    <property type="match status" value="1"/>
</dbReference>
<evidence type="ECO:0000259" key="5">
    <source>
        <dbReference type="PROSITE" id="PS51352"/>
    </source>
</evidence>
<proteinExistence type="predicted"/>
<reference evidence="7" key="1">
    <citation type="submission" date="2017-04" db="EMBL/GenBank/DDBJ databases">
        <title>Function of individual gut microbiota members based on whole genome sequencing of pure cultures obtained from chicken caecum.</title>
        <authorList>
            <person name="Medvecky M."/>
            <person name="Cejkova D."/>
            <person name="Polansky O."/>
            <person name="Karasova D."/>
            <person name="Kubasova T."/>
            <person name="Cizek A."/>
            <person name="Rychlik I."/>
        </authorList>
    </citation>
    <scope>NUCLEOTIDE SEQUENCE [LARGE SCALE GENOMIC DNA]</scope>
    <source>
        <strain evidence="7">An90</strain>
    </source>
</reference>
<dbReference type="GO" id="GO:0016491">
    <property type="term" value="F:oxidoreductase activity"/>
    <property type="evidence" value="ECO:0007669"/>
    <property type="project" value="InterPro"/>
</dbReference>
<evidence type="ECO:0000256" key="1">
    <source>
        <dbReference type="ARBA" id="ARBA00004196"/>
    </source>
</evidence>
<dbReference type="PROSITE" id="PS00194">
    <property type="entry name" value="THIOREDOXIN_1"/>
    <property type="match status" value="1"/>
</dbReference>
<dbReference type="GO" id="GO:0016209">
    <property type="term" value="F:antioxidant activity"/>
    <property type="evidence" value="ECO:0007669"/>
    <property type="project" value="InterPro"/>
</dbReference>
<gene>
    <name evidence="6" type="ORF">B5G41_12190</name>
</gene>
<comment type="caution">
    <text evidence="6">The sequence shown here is derived from an EMBL/GenBank/DDBJ whole genome shotgun (WGS) entry which is preliminary data.</text>
</comment>
<name>A0A1Y3QRZ4_9BACT</name>
<feature type="domain" description="Thioredoxin" evidence="5">
    <location>
        <begin position="217"/>
        <end position="356"/>
    </location>
</feature>
<dbReference type="EMBL" id="NFHB01000008">
    <property type="protein sequence ID" value="OUN02423.1"/>
    <property type="molecule type" value="Genomic_DNA"/>
</dbReference>
<dbReference type="Proteomes" id="UP000195772">
    <property type="component" value="Unassembled WGS sequence"/>
</dbReference>
<evidence type="ECO:0000256" key="3">
    <source>
        <dbReference type="ARBA" id="ARBA00023157"/>
    </source>
</evidence>
<dbReference type="GO" id="GO:0017004">
    <property type="term" value="P:cytochrome complex assembly"/>
    <property type="evidence" value="ECO:0007669"/>
    <property type="project" value="UniProtKB-KW"/>
</dbReference>
<comment type="subcellular location">
    <subcellularLocation>
        <location evidence="1">Cell envelope</location>
    </subcellularLocation>
</comment>
<dbReference type="OrthoDB" id="9794348at2"/>
<keyword evidence="2" id="KW-0201">Cytochrome c-type biogenesis</keyword>
<dbReference type="Gene3D" id="3.40.30.10">
    <property type="entry name" value="Glutaredoxin"/>
    <property type="match status" value="1"/>
</dbReference>
<evidence type="ECO:0000313" key="7">
    <source>
        <dbReference type="Proteomes" id="UP000195772"/>
    </source>
</evidence>
<protein>
    <recommendedName>
        <fullName evidence="5">Thioredoxin domain-containing protein</fullName>
    </recommendedName>
</protein>
<dbReference type="InterPro" id="IPR013766">
    <property type="entry name" value="Thioredoxin_domain"/>
</dbReference>
<accession>A0A1Y3QRZ4</accession>
<dbReference type="RefSeq" id="WP_087403181.1">
    <property type="nucleotide sequence ID" value="NZ_NFHB01000008.1"/>
</dbReference>
<dbReference type="eggNOG" id="COG0526">
    <property type="taxonomic scope" value="Bacteria"/>
</dbReference>
<evidence type="ECO:0000256" key="4">
    <source>
        <dbReference type="ARBA" id="ARBA00023284"/>
    </source>
</evidence>
<dbReference type="CDD" id="cd02966">
    <property type="entry name" value="TlpA_like_family"/>
    <property type="match status" value="1"/>
</dbReference>
<keyword evidence="3" id="KW-1015">Disulfide bond</keyword>
<dbReference type="PANTHER" id="PTHR42852">
    <property type="entry name" value="THIOL:DISULFIDE INTERCHANGE PROTEIN DSBE"/>
    <property type="match status" value="1"/>
</dbReference>
<dbReference type="SUPFAM" id="SSF52833">
    <property type="entry name" value="Thioredoxin-like"/>
    <property type="match status" value="1"/>
</dbReference>
<evidence type="ECO:0000256" key="2">
    <source>
        <dbReference type="ARBA" id="ARBA00022748"/>
    </source>
</evidence>
<dbReference type="AlphaFoldDB" id="A0A1Y3QRZ4"/>